<dbReference type="Proteomes" id="UP000247696">
    <property type="component" value="Chromosome"/>
</dbReference>
<dbReference type="Pfam" id="PF12804">
    <property type="entry name" value="NTP_transf_3"/>
    <property type="match status" value="1"/>
</dbReference>
<evidence type="ECO:0000259" key="1">
    <source>
        <dbReference type="Pfam" id="PF12804"/>
    </source>
</evidence>
<accession>A0A2Z3YNN7</accession>
<gene>
    <name evidence="2" type="ORF">Csp1_06270</name>
</gene>
<dbReference type="EMBL" id="CP024988">
    <property type="protein sequence ID" value="AWT25439.1"/>
    <property type="molecule type" value="Genomic_DNA"/>
</dbReference>
<dbReference type="GO" id="GO:0016779">
    <property type="term" value="F:nucleotidyltransferase activity"/>
    <property type="evidence" value="ECO:0007669"/>
    <property type="project" value="UniProtKB-ARBA"/>
</dbReference>
<reference evidence="3" key="1">
    <citation type="submission" date="2017-11" db="EMBL/GenBank/DDBJ databases">
        <title>Otitis media/interna in a cat caused by the recently described species Corynebacterium provencense.</title>
        <authorList>
            <person name="Kittl S."/>
            <person name="Brodard I."/>
            <person name="Rychener L."/>
            <person name="Jores J."/>
            <person name="Roosje P."/>
            <person name="Gobeli Brawand S."/>
        </authorList>
    </citation>
    <scope>NUCLEOTIDE SEQUENCE [LARGE SCALE GENOMIC DNA]</scope>
    <source>
        <strain evidence="3">17KM38</strain>
    </source>
</reference>
<keyword evidence="3" id="KW-1185">Reference proteome</keyword>
<sequence>MFAVIVAGGTGERLRASAPAPVPVKPLLEDATGRRLIDRVLDACTSCRGRIVVSGPVPLPADVTLVREDPPLAGPAAGIAAGVGALPPDFTGDVIVLPADLARPEAVVAGLTGPGVVSADGHLQPLIFRAPAGQLRAACSGNLVDAPVMRIIRALDLPVIRMSAATVADVDTWEDALEHGFTHRRTHGHTPGKEG</sequence>
<dbReference type="Gene3D" id="3.90.550.10">
    <property type="entry name" value="Spore Coat Polysaccharide Biosynthesis Protein SpsA, Chain A"/>
    <property type="match status" value="1"/>
</dbReference>
<dbReference type="RefSeq" id="WP_110481046.1">
    <property type="nucleotide sequence ID" value="NZ_CP024988.1"/>
</dbReference>
<dbReference type="KEGG" id="cpre:Csp1_06270"/>
<proteinExistence type="predicted"/>
<organism evidence="2 3">
    <name type="scientific">Corynebacterium provencense</name>
    <dbReference type="NCBI Taxonomy" id="1737425"/>
    <lineage>
        <taxon>Bacteria</taxon>
        <taxon>Bacillati</taxon>
        <taxon>Actinomycetota</taxon>
        <taxon>Actinomycetes</taxon>
        <taxon>Mycobacteriales</taxon>
        <taxon>Corynebacteriaceae</taxon>
        <taxon>Corynebacterium</taxon>
    </lineage>
</organism>
<dbReference type="InterPro" id="IPR029044">
    <property type="entry name" value="Nucleotide-diphossugar_trans"/>
</dbReference>
<protein>
    <recommendedName>
        <fullName evidence="1">MobA-like NTP transferase domain-containing protein</fullName>
    </recommendedName>
</protein>
<dbReference type="AlphaFoldDB" id="A0A2Z3YNN7"/>
<name>A0A2Z3YNN7_9CORY</name>
<dbReference type="STRING" id="1737425.GCA_900049755_00748"/>
<evidence type="ECO:0000313" key="2">
    <source>
        <dbReference type="EMBL" id="AWT25439.1"/>
    </source>
</evidence>
<evidence type="ECO:0000313" key="3">
    <source>
        <dbReference type="Proteomes" id="UP000247696"/>
    </source>
</evidence>
<dbReference type="InterPro" id="IPR025877">
    <property type="entry name" value="MobA-like_NTP_Trfase"/>
</dbReference>
<dbReference type="SUPFAM" id="SSF53448">
    <property type="entry name" value="Nucleotide-diphospho-sugar transferases"/>
    <property type="match status" value="1"/>
</dbReference>
<dbReference type="OrthoDB" id="4408226at2"/>
<feature type="domain" description="MobA-like NTP transferase" evidence="1">
    <location>
        <begin position="3"/>
        <end position="141"/>
    </location>
</feature>